<dbReference type="GO" id="GO:0005886">
    <property type="term" value="C:plasma membrane"/>
    <property type="evidence" value="ECO:0007669"/>
    <property type="project" value="UniProtKB-SubCell"/>
</dbReference>
<reference evidence="13 14" key="1">
    <citation type="submission" date="2019-03" db="EMBL/GenBank/DDBJ databases">
        <title>Genomic Encyclopedia of Type Strains, Phase IV (KMG-IV): sequencing the most valuable type-strain genomes for metagenomic binning, comparative biology and taxonomic classification.</title>
        <authorList>
            <person name="Goeker M."/>
        </authorList>
    </citation>
    <scope>NUCLEOTIDE SEQUENCE [LARGE SCALE GENOMIC DNA]</scope>
    <source>
        <strain evidence="13 14">DSM 9035</strain>
    </source>
</reference>
<dbReference type="GO" id="GO:0008556">
    <property type="term" value="F:P-type potassium transmembrane transporter activity"/>
    <property type="evidence" value="ECO:0007669"/>
    <property type="project" value="InterPro"/>
</dbReference>
<keyword evidence="10 11" id="KW-0472">Membrane</keyword>
<comment type="function">
    <text evidence="11">Part of the high-affinity ATP-driven potassium transport (or Kdp) system, which catalyzes the hydrolysis of ATP coupled with the electrogenic transport of potassium into the cytoplasm. This subunit acts as a catalytic chaperone that increases the ATP-binding affinity of the ATP-hydrolyzing subunit KdpB by the formation of a transient KdpB/KdpC/ATP ternary complex.</text>
</comment>
<keyword evidence="8 11" id="KW-1133">Transmembrane helix</keyword>
<dbReference type="GO" id="GO:0005524">
    <property type="term" value="F:ATP binding"/>
    <property type="evidence" value="ECO:0007669"/>
    <property type="project" value="UniProtKB-UniRule"/>
</dbReference>
<keyword evidence="1 11" id="KW-0813">Transport</keyword>
<evidence type="ECO:0000256" key="10">
    <source>
        <dbReference type="ARBA" id="ARBA00023136"/>
    </source>
</evidence>
<evidence type="ECO:0000256" key="5">
    <source>
        <dbReference type="ARBA" id="ARBA00022741"/>
    </source>
</evidence>
<protein>
    <recommendedName>
        <fullName evidence="11">Potassium-transporting ATPase KdpC subunit</fullName>
    </recommendedName>
    <alternativeName>
        <fullName evidence="11">ATP phosphohydrolase [potassium-transporting] C chain</fullName>
    </alternativeName>
    <alternativeName>
        <fullName evidence="11">Potassium-binding and translocating subunit C</fullName>
    </alternativeName>
    <alternativeName>
        <fullName evidence="11">Potassium-translocating ATPase C chain</fullName>
    </alternativeName>
</protein>
<evidence type="ECO:0000313" key="13">
    <source>
        <dbReference type="EMBL" id="TCT04260.1"/>
    </source>
</evidence>
<dbReference type="NCBIfam" id="TIGR00681">
    <property type="entry name" value="kdpC"/>
    <property type="match status" value="1"/>
</dbReference>
<keyword evidence="14" id="KW-1185">Reference proteome</keyword>
<gene>
    <name evidence="11" type="primary">kdpC</name>
    <name evidence="13" type="ORF">EDC64_10776</name>
</gene>
<name>A0A4R3LUH1_9HYPH</name>
<dbReference type="PANTHER" id="PTHR30042">
    <property type="entry name" value="POTASSIUM-TRANSPORTING ATPASE C CHAIN"/>
    <property type="match status" value="1"/>
</dbReference>
<evidence type="ECO:0000256" key="6">
    <source>
        <dbReference type="ARBA" id="ARBA00022840"/>
    </source>
</evidence>
<proteinExistence type="inferred from homology"/>
<dbReference type="OrthoDB" id="9788285at2"/>
<dbReference type="Pfam" id="PF02669">
    <property type="entry name" value="KdpC"/>
    <property type="match status" value="1"/>
</dbReference>
<keyword evidence="3 11" id="KW-0633">Potassium transport</keyword>
<comment type="caution">
    <text evidence="13">The sequence shown here is derived from an EMBL/GenBank/DDBJ whole genome shotgun (WGS) entry which is preliminary data.</text>
</comment>
<dbReference type="EMBL" id="SMAI01000007">
    <property type="protein sequence ID" value="TCT04260.1"/>
    <property type="molecule type" value="Genomic_DNA"/>
</dbReference>
<dbReference type="HAMAP" id="MF_00276">
    <property type="entry name" value="KdpC"/>
    <property type="match status" value="1"/>
</dbReference>
<feature type="region of interest" description="Disordered" evidence="12">
    <location>
        <begin position="71"/>
        <end position="93"/>
    </location>
</feature>
<comment type="similarity">
    <text evidence="11">Belongs to the KdpC family.</text>
</comment>
<dbReference type="InterPro" id="IPR003820">
    <property type="entry name" value="KdpC"/>
</dbReference>
<dbReference type="PANTHER" id="PTHR30042:SF2">
    <property type="entry name" value="POTASSIUM-TRANSPORTING ATPASE KDPC SUBUNIT"/>
    <property type="match status" value="1"/>
</dbReference>
<keyword evidence="4 11" id="KW-0812">Transmembrane</keyword>
<keyword evidence="5 11" id="KW-0547">Nucleotide-binding</keyword>
<evidence type="ECO:0000256" key="8">
    <source>
        <dbReference type="ARBA" id="ARBA00022989"/>
    </source>
</evidence>
<comment type="subcellular location">
    <subcellularLocation>
        <location evidence="11">Cell membrane</location>
        <topology evidence="11">Single-pass membrane protein</topology>
    </subcellularLocation>
</comment>
<accession>A0A4R3LUH1</accession>
<dbReference type="Proteomes" id="UP000294664">
    <property type="component" value="Unassembled WGS sequence"/>
</dbReference>
<evidence type="ECO:0000256" key="1">
    <source>
        <dbReference type="ARBA" id="ARBA00022448"/>
    </source>
</evidence>
<dbReference type="NCBIfam" id="NF001454">
    <property type="entry name" value="PRK00315.1"/>
    <property type="match status" value="1"/>
</dbReference>
<comment type="subunit">
    <text evidence="11">The system is composed of three essential subunits: KdpA, KdpB and KdpC.</text>
</comment>
<evidence type="ECO:0000256" key="12">
    <source>
        <dbReference type="SAM" id="MobiDB-lite"/>
    </source>
</evidence>
<evidence type="ECO:0000256" key="3">
    <source>
        <dbReference type="ARBA" id="ARBA00022538"/>
    </source>
</evidence>
<evidence type="ECO:0000256" key="2">
    <source>
        <dbReference type="ARBA" id="ARBA00022475"/>
    </source>
</evidence>
<keyword evidence="7 11" id="KW-0630">Potassium</keyword>
<evidence type="ECO:0000256" key="9">
    <source>
        <dbReference type="ARBA" id="ARBA00023065"/>
    </source>
</evidence>
<evidence type="ECO:0000256" key="4">
    <source>
        <dbReference type="ARBA" id="ARBA00022692"/>
    </source>
</evidence>
<dbReference type="PIRSF" id="PIRSF001296">
    <property type="entry name" value="K_ATPase_KdpC"/>
    <property type="match status" value="1"/>
</dbReference>
<sequence length="196" mass="19410">MTSYLRPAVVLLALFTALTGLLYPLLVTGLAQAAFPAAANGSPVVVAGQVVGSSLVGQSFTAARYFHGRPSATTGADPQDPAKSIAQPYNAASSGGSNLGPSAAALQEAVAARVAALGGGPVPADLATASASGLDPDISPAAAAFQVPRVAQARGLTPAQVQAIVDRHVSPRLFGVLGSPRVNVLALNLALDGRAP</sequence>
<keyword evidence="9 11" id="KW-0406">Ion transport</keyword>
<keyword evidence="2 11" id="KW-1003">Cell membrane</keyword>
<dbReference type="AlphaFoldDB" id="A0A4R3LUH1"/>
<organism evidence="13 14">
    <name type="scientific">Aquabacter spiritensis</name>
    <dbReference type="NCBI Taxonomy" id="933073"/>
    <lineage>
        <taxon>Bacteria</taxon>
        <taxon>Pseudomonadati</taxon>
        <taxon>Pseudomonadota</taxon>
        <taxon>Alphaproteobacteria</taxon>
        <taxon>Hyphomicrobiales</taxon>
        <taxon>Xanthobacteraceae</taxon>
        <taxon>Aquabacter</taxon>
    </lineage>
</organism>
<evidence type="ECO:0000256" key="7">
    <source>
        <dbReference type="ARBA" id="ARBA00022958"/>
    </source>
</evidence>
<keyword evidence="6 11" id="KW-0067">ATP-binding</keyword>
<dbReference type="RefSeq" id="WP_132031767.1">
    <property type="nucleotide sequence ID" value="NZ_SMAI01000007.1"/>
</dbReference>
<evidence type="ECO:0000313" key="14">
    <source>
        <dbReference type="Proteomes" id="UP000294664"/>
    </source>
</evidence>
<evidence type="ECO:0000256" key="11">
    <source>
        <dbReference type="HAMAP-Rule" id="MF_00276"/>
    </source>
</evidence>